<evidence type="ECO:0000256" key="9">
    <source>
        <dbReference type="SAM" id="SignalP"/>
    </source>
</evidence>
<dbReference type="PROSITE" id="PS51695">
    <property type="entry name" value="SEDOLISIN"/>
    <property type="match status" value="1"/>
</dbReference>
<sequence length="662" mass="72356">MLPQVLLAALAAGLALASPLKRSEVPDTHRLHERHLPHWSARWTKRSKVPSTEMLPMRIGLKQSNLEAGAERLYEISSPGSPNFGKHMTAEEVIDFFSPTQSSVDAVKAWLITSGIHAGRIGLSVNKQWIQFDATVGEVEELMFAEFYVWEHKSGSHDISTEEYHVPAHITKHIDYVTPGVRLRTRRAGATRDLSRRGADKNRFKPLITQLPGFPNPNSTTCSIYVTADCTRAQYNIPEANSAVPGNEIGIFESLDVHYSKKDLDIYFSTLYPHIPNGTYPEERLIDGAIGAIEDTPEFVPIDLEAPLDFDSAWPLIYPQGLVLFQEDDEYYESHGNFNGFWNTFLDAIDGSYCTYSAYGETGDCTAPECLDPAYPDPAPGGYKGQLQCGVYKPTNVISISYGGSEADLPDYYMKRQCDEWMKLGLQGTTVVMSSGDSGVGGDVCYGPDGKIFDPDFAVNCPYVLAVGSTEWDRFDASKAPEPYEKLNEVATARFPSGGGFSNVFGIPGYQRDAVGAYFDQVEDSLPFSGYHHYVENGDFSSVKGGVYHHGGRAYPDVAAVGDRQVVYSNGSWWLVGGTSLSSPVFGAVLTLINEARLEAGKGTLGFIHPILYQHPEAFNDITVGSNPGCGSPGFPAAKGWDPVTGLGSPNFPVLMKVLTAV</sequence>
<dbReference type="CDD" id="cd04056">
    <property type="entry name" value="Peptidases_S53"/>
    <property type="match status" value="1"/>
</dbReference>
<dbReference type="InterPro" id="IPR015366">
    <property type="entry name" value="S53_propep"/>
</dbReference>
<dbReference type="GO" id="GO:0005576">
    <property type="term" value="C:extracellular region"/>
    <property type="evidence" value="ECO:0007669"/>
    <property type="project" value="UniProtKB-SubCell"/>
</dbReference>
<dbReference type="PANTHER" id="PTHR14218:SF19">
    <property type="entry name" value="SERINE PROTEASE AORO, PUTATIVE (AFU_ORTHOLOGUE AFUA_6G10250)-RELATED"/>
    <property type="match status" value="1"/>
</dbReference>
<dbReference type="Pfam" id="PF09286">
    <property type="entry name" value="Pro-kuma_activ"/>
    <property type="match status" value="1"/>
</dbReference>
<dbReference type="PANTHER" id="PTHR14218">
    <property type="entry name" value="PROTEASE S8 TRIPEPTIDYL PEPTIDASE I CLN2"/>
    <property type="match status" value="1"/>
</dbReference>
<feature type="active site" description="Charge relay system" evidence="8">
    <location>
        <position position="305"/>
    </location>
</feature>
<dbReference type="InterPro" id="IPR036852">
    <property type="entry name" value="Peptidase_S8/S53_dom_sf"/>
</dbReference>
<dbReference type="SUPFAM" id="SSF52743">
    <property type="entry name" value="Subtilisin-like"/>
    <property type="match status" value="1"/>
</dbReference>
<keyword evidence="9" id="KW-0732">Signal</keyword>
<evidence type="ECO:0000256" key="4">
    <source>
        <dbReference type="ARBA" id="ARBA00022801"/>
    </source>
</evidence>
<evidence type="ECO:0000313" key="11">
    <source>
        <dbReference type="EMBL" id="KAJ9161088.1"/>
    </source>
</evidence>
<evidence type="ECO:0000256" key="6">
    <source>
        <dbReference type="ARBA" id="ARBA00022837"/>
    </source>
</evidence>
<evidence type="ECO:0000313" key="12">
    <source>
        <dbReference type="Proteomes" id="UP001174691"/>
    </source>
</evidence>
<dbReference type="GO" id="GO:0046872">
    <property type="term" value="F:metal ion binding"/>
    <property type="evidence" value="ECO:0007669"/>
    <property type="project" value="UniProtKB-UniRule"/>
</dbReference>
<gene>
    <name evidence="11" type="ORF">NKR19_g2651</name>
</gene>
<evidence type="ECO:0000256" key="8">
    <source>
        <dbReference type="PROSITE-ProRule" id="PRU01032"/>
    </source>
</evidence>
<evidence type="ECO:0000256" key="3">
    <source>
        <dbReference type="ARBA" id="ARBA00022723"/>
    </source>
</evidence>
<dbReference type="Proteomes" id="UP001174691">
    <property type="component" value="Unassembled WGS sequence"/>
</dbReference>
<feature type="signal peptide" evidence="9">
    <location>
        <begin position="1"/>
        <end position="17"/>
    </location>
</feature>
<protein>
    <submittedName>
        <fullName evidence="11">Alkaline serine protease</fullName>
    </submittedName>
</protein>
<dbReference type="GO" id="GO:0006508">
    <property type="term" value="P:proteolysis"/>
    <property type="evidence" value="ECO:0007669"/>
    <property type="project" value="UniProtKB-KW"/>
</dbReference>
<dbReference type="Gene3D" id="3.40.50.200">
    <property type="entry name" value="Peptidase S8/S53 domain"/>
    <property type="match status" value="1"/>
</dbReference>
<comment type="cofactor">
    <cofactor evidence="8">
        <name>Ca(2+)</name>
        <dbReference type="ChEBI" id="CHEBI:29108"/>
    </cofactor>
    <text evidence="8">Binds 1 Ca(2+) ion per subunit.</text>
</comment>
<keyword evidence="7" id="KW-0865">Zymogen</keyword>
<keyword evidence="12" id="KW-1185">Reference proteome</keyword>
<feature type="binding site" evidence="8">
    <location>
        <position position="621"/>
    </location>
    <ligand>
        <name>Ca(2+)</name>
        <dbReference type="ChEBI" id="CHEBI:29108"/>
    </ligand>
</feature>
<reference evidence="11" key="1">
    <citation type="submission" date="2022-07" db="EMBL/GenBank/DDBJ databases">
        <title>Fungi with potential for degradation of polypropylene.</title>
        <authorList>
            <person name="Gostincar C."/>
        </authorList>
    </citation>
    <scope>NUCLEOTIDE SEQUENCE</scope>
    <source>
        <strain evidence="11">EXF-13287</strain>
    </source>
</reference>
<organism evidence="11 12">
    <name type="scientific">Coniochaeta hoffmannii</name>
    <dbReference type="NCBI Taxonomy" id="91930"/>
    <lineage>
        <taxon>Eukaryota</taxon>
        <taxon>Fungi</taxon>
        <taxon>Dikarya</taxon>
        <taxon>Ascomycota</taxon>
        <taxon>Pezizomycotina</taxon>
        <taxon>Sordariomycetes</taxon>
        <taxon>Sordariomycetidae</taxon>
        <taxon>Coniochaetales</taxon>
        <taxon>Coniochaetaceae</taxon>
        <taxon>Coniochaeta</taxon>
    </lineage>
</organism>
<evidence type="ECO:0000256" key="7">
    <source>
        <dbReference type="ARBA" id="ARBA00023145"/>
    </source>
</evidence>
<evidence type="ECO:0000259" key="10">
    <source>
        <dbReference type="PROSITE" id="PS51695"/>
    </source>
</evidence>
<feature type="active site" description="Charge relay system" evidence="8">
    <location>
        <position position="580"/>
    </location>
</feature>
<keyword evidence="6 8" id="KW-0106">Calcium</keyword>
<feature type="binding site" evidence="8">
    <location>
        <position position="622"/>
    </location>
    <ligand>
        <name>Ca(2+)</name>
        <dbReference type="ChEBI" id="CHEBI:29108"/>
    </ligand>
</feature>
<keyword evidence="3 8" id="KW-0479">Metal-binding</keyword>
<dbReference type="InterPro" id="IPR050819">
    <property type="entry name" value="Tripeptidyl-peptidase_I"/>
</dbReference>
<keyword evidence="2 8" id="KW-0645">Protease</keyword>
<comment type="subcellular location">
    <subcellularLocation>
        <location evidence="1">Secreted</location>
        <location evidence="1">Extracellular space</location>
    </subcellularLocation>
</comment>
<feature type="domain" description="Peptidase S53" evidence="10">
    <location>
        <begin position="225"/>
        <end position="662"/>
    </location>
</feature>
<feature type="binding site" evidence="8">
    <location>
        <position position="640"/>
    </location>
    <ligand>
        <name>Ca(2+)</name>
        <dbReference type="ChEBI" id="CHEBI:29108"/>
    </ligand>
</feature>
<accession>A0AA38S576</accession>
<dbReference type="GO" id="GO:0008240">
    <property type="term" value="F:tripeptidyl-peptidase activity"/>
    <property type="evidence" value="ECO:0007669"/>
    <property type="project" value="TreeGrafter"/>
</dbReference>
<dbReference type="SMART" id="SM00944">
    <property type="entry name" value="Pro-kuma_activ"/>
    <property type="match status" value="1"/>
</dbReference>
<keyword evidence="5 8" id="KW-0720">Serine protease</keyword>
<evidence type="ECO:0000256" key="2">
    <source>
        <dbReference type="ARBA" id="ARBA00022670"/>
    </source>
</evidence>
<feature type="chain" id="PRO_5041373334" evidence="9">
    <location>
        <begin position="18"/>
        <end position="662"/>
    </location>
</feature>
<feature type="active site" description="Charge relay system" evidence="8">
    <location>
        <position position="309"/>
    </location>
</feature>
<dbReference type="SUPFAM" id="SSF54897">
    <property type="entry name" value="Protease propeptides/inhibitors"/>
    <property type="match status" value="1"/>
</dbReference>
<evidence type="ECO:0000256" key="5">
    <source>
        <dbReference type="ARBA" id="ARBA00022825"/>
    </source>
</evidence>
<evidence type="ECO:0000256" key="1">
    <source>
        <dbReference type="ARBA" id="ARBA00004239"/>
    </source>
</evidence>
<keyword evidence="4 8" id="KW-0378">Hydrolase</keyword>
<comment type="caution">
    <text evidence="11">The sequence shown here is derived from an EMBL/GenBank/DDBJ whole genome shotgun (WGS) entry which is preliminary data.</text>
</comment>
<dbReference type="CDD" id="cd11377">
    <property type="entry name" value="Pro-peptidase_S53"/>
    <property type="match status" value="1"/>
</dbReference>
<dbReference type="AlphaFoldDB" id="A0AA38S576"/>
<feature type="binding site" evidence="8">
    <location>
        <position position="642"/>
    </location>
    <ligand>
        <name>Ca(2+)</name>
        <dbReference type="ChEBI" id="CHEBI:29108"/>
    </ligand>
</feature>
<dbReference type="EMBL" id="JANBVN010000027">
    <property type="protein sequence ID" value="KAJ9161088.1"/>
    <property type="molecule type" value="Genomic_DNA"/>
</dbReference>
<dbReference type="GO" id="GO:0004252">
    <property type="term" value="F:serine-type endopeptidase activity"/>
    <property type="evidence" value="ECO:0007669"/>
    <property type="project" value="UniProtKB-UniRule"/>
</dbReference>
<proteinExistence type="predicted"/>
<name>A0AA38S576_9PEZI</name>
<dbReference type="InterPro" id="IPR030400">
    <property type="entry name" value="Sedolisin_dom"/>
</dbReference>